<dbReference type="SUPFAM" id="SSF103088">
    <property type="entry name" value="OmpA-like"/>
    <property type="match status" value="1"/>
</dbReference>
<feature type="region of interest" description="Disordered" evidence="5">
    <location>
        <begin position="273"/>
        <end position="300"/>
    </location>
</feature>
<feature type="compositionally biased region" description="Basic and acidic residues" evidence="5">
    <location>
        <begin position="290"/>
        <end position="300"/>
    </location>
</feature>
<sequence>MIRLSVHRTPLRLGALFAGAVLLAGGCSPGSDGGDGGGKDKEEQELAYSDGPFEREGVSGMHKMFESSFRIDKVERYDDRTVLRFTTVPSGDDSMLSPDAYTGGILDTGPSGLRLIDPVGRRLYYPAHDDGDLIGSELPQYVVGGVEYKMEAHFPRLPDGADRITVLFPGTQAEFTGIPVAEAEGERKVPDEEPPDYYSLESGDEVVAPVNDGEVSDGYGWDLYSITEGTEIRRDTSATHRQVDLDADVLFEFDEAELTDEASEVLDEVVAETKEQADPDKPPITITGHTDGKGSDDYNEKLSEERAETVRDYLEEGLGSDYVYETEGKGATEPVAEEGGDDDEEARARNRRVEISYNIKVAETETETSEEKTASDEYVGDTAPPSPFREKDPEPVATGEYADDKGYSYDLELLPLYRDGAYLVARFRLTNTSDKDIRIPTISGPYFSGNGLPGARFGAFGVVDPETETVYRAVRIGDDDPDETRDVVEPLHFPYEQKPGTTNRSFLYFPAPPLDVEKVTFDAGPFGTFEDVPIEPVPGG</sequence>
<keyword evidence="8" id="KW-1185">Reference proteome</keyword>
<dbReference type="EMBL" id="JACHDB010000001">
    <property type="protein sequence ID" value="MBB5432416.1"/>
    <property type="molecule type" value="Genomic_DNA"/>
</dbReference>
<comment type="caution">
    <text evidence="7">The sequence shown here is derived from an EMBL/GenBank/DDBJ whole genome shotgun (WGS) entry which is preliminary data.</text>
</comment>
<dbReference type="PANTHER" id="PTHR30329">
    <property type="entry name" value="STATOR ELEMENT OF FLAGELLAR MOTOR COMPLEX"/>
    <property type="match status" value="1"/>
</dbReference>
<evidence type="ECO:0000256" key="4">
    <source>
        <dbReference type="PROSITE-ProRule" id="PRU00473"/>
    </source>
</evidence>
<keyword evidence="3" id="KW-0998">Cell outer membrane</keyword>
<organism evidence="7 8">
    <name type="scientific">Nocardiopsis composta</name>
    <dbReference type="NCBI Taxonomy" id="157465"/>
    <lineage>
        <taxon>Bacteria</taxon>
        <taxon>Bacillati</taxon>
        <taxon>Actinomycetota</taxon>
        <taxon>Actinomycetes</taxon>
        <taxon>Streptosporangiales</taxon>
        <taxon>Nocardiopsidaceae</taxon>
        <taxon>Nocardiopsis</taxon>
    </lineage>
</organism>
<dbReference type="PANTHER" id="PTHR30329:SF21">
    <property type="entry name" value="LIPOPROTEIN YIAD-RELATED"/>
    <property type="match status" value="1"/>
</dbReference>
<dbReference type="RefSeq" id="WP_184391985.1">
    <property type="nucleotide sequence ID" value="NZ_BAAAJD010000042.1"/>
</dbReference>
<feature type="domain" description="OmpA-like" evidence="6">
    <location>
        <begin position="238"/>
        <end position="361"/>
    </location>
</feature>
<dbReference type="AlphaFoldDB" id="A0A7W8VDE0"/>
<accession>A0A7W8VDE0</accession>
<dbReference type="PRINTS" id="PR01021">
    <property type="entry name" value="OMPADOMAIN"/>
</dbReference>
<evidence type="ECO:0000313" key="8">
    <source>
        <dbReference type="Proteomes" id="UP000572635"/>
    </source>
</evidence>
<proteinExistence type="predicted"/>
<dbReference type="Pfam" id="PF00691">
    <property type="entry name" value="OmpA"/>
    <property type="match status" value="1"/>
</dbReference>
<reference evidence="7 8" key="1">
    <citation type="submission" date="2020-08" db="EMBL/GenBank/DDBJ databases">
        <title>Sequencing the genomes of 1000 actinobacteria strains.</title>
        <authorList>
            <person name="Klenk H.-P."/>
        </authorList>
    </citation>
    <scope>NUCLEOTIDE SEQUENCE [LARGE SCALE GENOMIC DNA]</scope>
    <source>
        <strain evidence="7 8">DSM 44551</strain>
    </source>
</reference>
<dbReference type="InterPro" id="IPR006665">
    <property type="entry name" value="OmpA-like"/>
</dbReference>
<feature type="region of interest" description="Disordered" evidence="5">
    <location>
        <begin position="326"/>
        <end position="349"/>
    </location>
</feature>
<dbReference type="GO" id="GO:0009279">
    <property type="term" value="C:cell outer membrane"/>
    <property type="evidence" value="ECO:0007669"/>
    <property type="project" value="UniProtKB-SubCell"/>
</dbReference>
<dbReference type="InterPro" id="IPR006664">
    <property type="entry name" value="OMP_bac"/>
</dbReference>
<protein>
    <submittedName>
        <fullName evidence="7">Outer membrane protein OmpA-like peptidoglycan-associated protein</fullName>
    </submittedName>
</protein>
<evidence type="ECO:0000313" key="7">
    <source>
        <dbReference type="EMBL" id="MBB5432416.1"/>
    </source>
</evidence>
<dbReference type="Gene3D" id="3.30.1330.60">
    <property type="entry name" value="OmpA-like domain"/>
    <property type="match status" value="1"/>
</dbReference>
<gene>
    <name evidence="7" type="ORF">HDA36_002500</name>
</gene>
<name>A0A7W8VDE0_9ACTN</name>
<keyword evidence="2 4" id="KW-0472">Membrane</keyword>
<dbReference type="InterPro" id="IPR050330">
    <property type="entry name" value="Bact_OuterMem_StrucFunc"/>
</dbReference>
<dbReference type="Proteomes" id="UP000572635">
    <property type="component" value="Unassembled WGS sequence"/>
</dbReference>
<evidence type="ECO:0000256" key="1">
    <source>
        <dbReference type="ARBA" id="ARBA00004442"/>
    </source>
</evidence>
<evidence type="ECO:0000256" key="5">
    <source>
        <dbReference type="SAM" id="MobiDB-lite"/>
    </source>
</evidence>
<feature type="region of interest" description="Disordered" evidence="5">
    <location>
        <begin position="361"/>
        <end position="402"/>
    </location>
</feature>
<evidence type="ECO:0000256" key="2">
    <source>
        <dbReference type="ARBA" id="ARBA00023136"/>
    </source>
</evidence>
<dbReference type="PROSITE" id="PS51123">
    <property type="entry name" value="OMPA_2"/>
    <property type="match status" value="1"/>
</dbReference>
<feature type="compositionally biased region" description="Acidic residues" evidence="5">
    <location>
        <begin position="335"/>
        <end position="345"/>
    </location>
</feature>
<dbReference type="PROSITE" id="PS51257">
    <property type="entry name" value="PROKAR_LIPOPROTEIN"/>
    <property type="match status" value="1"/>
</dbReference>
<evidence type="ECO:0000259" key="6">
    <source>
        <dbReference type="PROSITE" id="PS51123"/>
    </source>
</evidence>
<comment type="subcellular location">
    <subcellularLocation>
        <location evidence="1">Cell outer membrane</location>
    </subcellularLocation>
</comment>
<dbReference type="CDD" id="cd07185">
    <property type="entry name" value="OmpA_C-like"/>
    <property type="match status" value="1"/>
</dbReference>
<evidence type="ECO:0000256" key="3">
    <source>
        <dbReference type="ARBA" id="ARBA00023237"/>
    </source>
</evidence>
<dbReference type="InterPro" id="IPR036737">
    <property type="entry name" value="OmpA-like_sf"/>
</dbReference>